<name>A0A7I8VFW4_9ANNE</name>
<keyword evidence="1" id="KW-0175">Coiled coil</keyword>
<accession>A0A7I8VFW4</accession>
<dbReference type="EMBL" id="CAJFCJ010000005">
    <property type="protein sequence ID" value="CAD5114579.1"/>
    <property type="molecule type" value="Genomic_DNA"/>
</dbReference>
<dbReference type="AlphaFoldDB" id="A0A7I8VFW4"/>
<comment type="caution">
    <text evidence="2">The sequence shown here is derived from an EMBL/GenBank/DDBJ whole genome shotgun (WGS) entry which is preliminary data.</text>
</comment>
<keyword evidence="3" id="KW-1185">Reference proteome</keyword>
<proteinExistence type="predicted"/>
<sequence>MYRFTTQRSFRRLIEIEDILLGTMDETTADMQEFEIQKSYIDNTKEMAEEIINKLKKIDEEKENETSKLNYEITKLVVSIRNQQSSVQDQLNNFYEKKRTMLYEIYENIRKLDKLAEGDSEENNTNNFLTIMSRVNTLTDSFKRKEEAYLKTAEFFDGSTIGRLFFTTPDVPVHEYSIVVEEKPIKVISNSESFFTIQGKNRIINLRNQVVLGQVADTIDDIAITSDGRLSFIIVYNWEESAVNILPKGTHKPEAYKLENAFLRSGNCKFTILNDKIVVGDGNLTSIFSTESRKREKVWRLWSSSQHYKIKDNTLYQLSDNTWVSYTDNQLGEFRQVHDYSDTTTPILKVLIRKLVAGNILFCLNDYITLIDPDKKNAISIKMQLIFPDKTLLDYQIKNDEVILCLHCNIDPCKISFMHFPYKFILN</sequence>
<dbReference type="Proteomes" id="UP000549394">
    <property type="component" value="Unassembled WGS sequence"/>
</dbReference>
<reference evidence="2 3" key="1">
    <citation type="submission" date="2020-08" db="EMBL/GenBank/DDBJ databases">
        <authorList>
            <person name="Hejnol A."/>
        </authorList>
    </citation>
    <scope>NUCLEOTIDE SEQUENCE [LARGE SCALE GENOMIC DNA]</scope>
</reference>
<gene>
    <name evidence="2" type="ORF">DGYR_LOCUS3407</name>
</gene>
<evidence type="ECO:0000313" key="2">
    <source>
        <dbReference type="EMBL" id="CAD5114579.1"/>
    </source>
</evidence>
<evidence type="ECO:0000313" key="3">
    <source>
        <dbReference type="Proteomes" id="UP000549394"/>
    </source>
</evidence>
<feature type="coiled-coil region" evidence="1">
    <location>
        <begin position="41"/>
        <end position="68"/>
    </location>
</feature>
<organism evidence="2 3">
    <name type="scientific">Dimorphilus gyrociliatus</name>
    <dbReference type="NCBI Taxonomy" id="2664684"/>
    <lineage>
        <taxon>Eukaryota</taxon>
        <taxon>Metazoa</taxon>
        <taxon>Spiralia</taxon>
        <taxon>Lophotrochozoa</taxon>
        <taxon>Annelida</taxon>
        <taxon>Polychaeta</taxon>
        <taxon>Polychaeta incertae sedis</taxon>
        <taxon>Dinophilidae</taxon>
        <taxon>Dimorphilus</taxon>
    </lineage>
</organism>
<protein>
    <submittedName>
        <fullName evidence="2">Uncharacterized protein</fullName>
    </submittedName>
</protein>
<evidence type="ECO:0000256" key="1">
    <source>
        <dbReference type="SAM" id="Coils"/>
    </source>
</evidence>